<evidence type="ECO:0000256" key="1">
    <source>
        <dbReference type="ARBA" id="ARBA00005805"/>
    </source>
</evidence>
<dbReference type="PANTHER" id="PTHR18962">
    <property type="entry name" value="COILED-COIL DOMAIN-CONTAINING PROTEIN 39"/>
    <property type="match status" value="1"/>
</dbReference>
<dbReference type="GO" id="GO:0060287">
    <property type="term" value="P:epithelial cilium movement involved in determination of left/right asymmetry"/>
    <property type="evidence" value="ECO:0007669"/>
    <property type="project" value="TreeGrafter"/>
</dbReference>
<feature type="coiled-coil region" evidence="5">
    <location>
        <begin position="502"/>
        <end position="529"/>
    </location>
</feature>
<comment type="similarity">
    <text evidence="1">Belongs to the CCDC39 family.</text>
</comment>
<dbReference type="InterPro" id="IPR033290">
    <property type="entry name" value="CCDC39"/>
</dbReference>
<dbReference type="eggNOG" id="ENOG502QS0D">
    <property type="taxonomic scope" value="Eukaryota"/>
</dbReference>
<evidence type="ECO:0000256" key="4">
    <source>
        <dbReference type="ARBA" id="ARBA00045182"/>
    </source>
</evidence>
<keyword evidence="3 5" id="KW-0175">Coiled coil</keyword>
<sequence length="953" mass="111718">MNTTDDMKNSSGTSLNDFKVQAMESMGWSAEAEIPMANEENLAILKEMVAMRALKFDLQQQIKTLEDREGAVERHKKNIDATVQQNITLYNSMKEDLVKEAHNVQLVVLEKNKIKEDLRKNQKELEEYTQHAEFTERKIQQNKKEIDELTSRIKSAKSTLQEWQEAMEDGNKGYQLIEKYYEDDQQRARELNTRRQQLQAEIDKRRKKVVQMYDEQNTLEKNLERTACLYRAAHQERRQMVDTWKQAVNQMTQRERDIQSSEESLVKLSKEATEMAAQYKLYDDQLNEVIDNNRQVEIAIEALNAETSDMKNEIQRLIDASILKDHEIDGLRKELENLSNSVAAQRMENRKLMVQQEEKKKSIENLEETIKQTEERLQAMKNKALNAEERLQILDEMMENEEKTLATLSKEQERVNEMYFRAQRQLAELKSEEKTLLMQNESLKSNLSSMKRNHRQTYTELQRQTEIHYQIAFKYLEAQRRYDQMTGTTIDPIVEERNQAILSGLEQHYDKLQRHIAATEAQNKKLNYNMNNMVIQYNNDAKELDSVRFKIKEAQVYCEGTVKRLKQNRFENSELIVELSMIKMRCDDMEVGINGCEQGTYDLEQHRLNFQRSVKDRFVELRSQEEILQLKRKHLGEEMSTLRADLAERKKHIEAVRARFELTSRLLGCNEDGSVMSATQLKVANAQERQMLADEGDALNKKVLKAEQEVVALENTLRQFDHSNDNYRKTFKTSDDDQEDSEEKLKELQLVYCKDLQQLKTLRCKAKRYENKMDELKLEQEEAQKQVETARARRAEHKEILEKLRKELEEQNSKIDRANRDIRSLLKDIKTRPISDEFLATFERELTLQELEQRNMKALNLLTDMANTDENGPEIIHYMLRKGLKLPQHLKRTRSCVSWRSQSTSSRDNGSYISVTGKGYSARSSASDLSSIKEDSSVTSAHVSVVSLDFPMK</sequence>
<accession>B4NJR2</accession>
<feature type="coiled-coil region" evidence="5">
    <location>
        <begin position="759"/>
        <end position="868"/>
    </location>
</feature>
<dbReference type="AlphaFoldDB" id="B4NJR2"/>
<dbReference type="FunCoup" id="B4NJR2">
    <property type="interactions" value="140"/>
</dbReference>
<organism evidence="6 7">
    <name type="scientific">Drosophila willistoni</name>
    <name type="common">Fruit fly</name>
    <dbReference type="NCBI Taxonomy" id="7260"/>
    <lineage>
        <taxon>Eukaryota</taxon>
        <taxon>Metazoa</taxon>
        <taxon>Ecdysozoa</taxon>
        <taxon>Arthropoda</taxon>
        <taxon>Hexapoda</taxon>
        <taxon>Insecta</taxon>
        <taxon>Pterygota</taxon>
        <taxon>Neoptera</taxon>
        <taxon>Endopterygota</taxon>
        <taxon>Diptera</taxon>
        <taxon>Brachycera</taxon>
        <taxon>Muscomorpha</taxon>
        <taxon>Ephydroidea</taxon>
        <taxon>Drosophilidae</taxon>
        <taxon>Drosophila</taxon>
        <taxon>Sophophora</taxon>
    </lineage>
</organism>
<dbReference type="Pfam" id="PF24161">
    <property type="entry name" value="CCDC39"/>
    <property type="match status" value="1"/>
</dbReference>
<proteinExistence type="inferred from homology"/>
<name>B4NJR2_DROWI</name>
<feature type="coiled-coil region" evidence="5">
    <location>
        <begin position="689"/>
        <end position="716"/>
    </location>
</feature>
<dbReference type="EMBL" id="CH964272">
    <property type="protein sequence ID" value="EDW85024.2"/>
    <property type="molecule type" value="Genomic_DNA"/>
</dbReference>
<dbReference type="KEGG" id="dwi:6650629"/>
<dbReference type="InParanoid" id="B4NJR2"/>
<dbReference type="Proteomes" id="UP000007798">
    <property type="component" value="Unassembled WGS sequence"/>
</dbReference>
<feature type="coiled-coil region" evidence="5">
    <location>
        <begin position="111"/>
        <end position="215"/>
    </location>
</feature>
<protein>
    <recommendedName>
        <fullName evidence="2">Coiled-coil domain-containing protein 39</fullName>
    </recommendedName>
</protein>
<gene>
    <name evidence="6" type="primary">Dwil\GK14425</name>
    <name evidence="6" type="ORF">Dwil_GK14425</name>
</gene>
<evidence type="ECO:0000256" key="2">
    <source>
        <dbReference type="ARBA" id="ARBA00016725"/>
    </source>
</evidence>
<evidence type="ECO:0000256" key="5">
    <source>
        <dbReference type="SAM" id="Coils"/>
    </source>
</evidence>
<dbReference type="HOGENOM" id="CLU_309333_0_0_1"/>
<dbReference type="GO" id="GO:0097731">
    <property type="term" value="C:9+0 non-motile cilium"/>
    <property type="evidence" value="ECO:0007669"/>
    <property type="project" value="EnsemblMetazoa"/>
</dbReference>
<dbReference type="GO" id="GO:0036159">
    <property type="term" value="P:inner dynein arm assembly"/>
    <property type="evidence" value="ECO:0007669"/>
    <property type="project" value="EnsemblMetazoa"/>
</dbReference>
<dbReference type="STRING" id="7260.B4NJR2"/>
<evidence type="ECO:0000313" key="6">
    <source>
        <dbReference type="EMBL" id="EDW85024.2"/>
    </source>
</evidence>
<dbReference type="GO" id="GO:0060285">
    <property type="term" value="P:cilium-dependent cell motility"/>
    <property type="evidence" value="ECO:0007669"/>
    <property type="project" value="TreeGrafter"/>
</dbReference>
<evidence type="ECO:0000256" key="3">
    <source>
        <dbReference type="ARBA" id="ARBA00023054"/>
    </source>
</evidence>
<feature type="coiled-coil region" evidence="5">
    <location>
        <begin position="251"/>
        <end position="446"/>
    </location>
</feature>
<dbReference type="GO" id="GO:0005930">
    <property type="term" value="C:axoneme"/>
    <property type="evidence" value="ECO:0007669"/>
    <property type="project" value="InterPro"/>
</dbReference>
<dbReference type="OrthoDB" id="420518at2759"/>
<comment type="function">
    <text evidence="4">Required for assembly of dynein regulatory complex (DRC) and inner dynein arm (IDA) complexes, which are responsible for ciliary beat regulation, thereby playing a central role in motility in cilia and flagella. Probably acts together with CCDC40 to form a molecular ruler that determines the 96 nanometer (nm) repeat length and arrangements of components in cilia and flagella. Not required for outer dynein arm complexes assembly.</text>
</comment>
<reference evidence="6 7" key="1">
    <citation type="journal article" date="2007" name="Nature">
        <title>Evolution of genes and genomes on the Drosophila phylogeny.</title>
        <authorList>
            <consortium name="Drosophila 12 Genomes Consortium"/>
            <person name="Clark A.G."/>
            <person name="Eisen M.B."/>
            <person name="Smith D.R."/>
            <person name="Bergman C.M."/>
            <person name="Oliver B."/>
            <person name="Markow T.A."/>
            <person name="Kaufman T.C."/>
            <person name="Kellis M."/>
            <person name="Gelbart W."/>
            <person name="Iyer V.N."/>
            <person name="Pollard D.A."/>
            <person name="Sackton T.B."/>
            <person name="Larracuente A.M."/>
            <person name="Singh N.D."/>
            <person name="Abad J.P."/>
            <person name="Abt D.N."/>
            <person name="Adryan B."/>
            <person name="Aguade M."/>
            <person name="Akashi H."/>
            <person name="Anderson W.W."/>
            <person name="Aquadro C.F."/>
            <person name="Ardell D.H."/>
            <person name="Arguello R."/>
            <person name="Artieri C.G."/>
            <person name="Barbash D.A."/>
            <person name="Barker D."/>
            <person name="Barsanti P."/>
            <person name="Batterham P."/>
            <person name="Batzoglou S."/>
            <person name="Begun D."/>
            <person name="Bhutkar A."/>
            <person name="Blanco E."/>
            <person name="Bosak S.A."/>
            <person name="Bradley R.K."/>
            <person name="Brand A.D."/>
            <person name="Brent M.R."/>
            <person name="Brooks A.N."/>
            <person name="Brown R.H."/>
            <person name="Butlin R.K."/>
            <person name="Caggese C."/>
            <person name="Calvi B.R."/>
            <person name="Bernardo de Carvalho A."/>
            <person name="Caspi A."/>
            <person name="Castrezana S."/>
            <person name="Celniker S.E."/>
            <person name="Chang J.L."/>
            <person name="Chapple C."/>
            <person name="Chatterji S."/>
            <person name="Chinwalla A."/>
            <person name="Civetta A."/>
            <person name="Clifton S.W."/>
            <person name="Comeron J.M."/>
            <person name="Costello J.C."/>
            <person name="Coyne J.A."/>
            <person name="Daub J."/>
            <person name="David R.G."/>
            <person name="Delcher A.L."/>
            <person name="Delehaunty K."/>
            <person name="Do C.B."/>
            <person name="Ebling H."/>
            <person name="Edwards K."/>
            <person name="Eickbush T."/>
            <person name="Evans J.D."/>
            <person name="Filipski A."/>
            <person name="Findeiss S."/>
            <person name="Freyhult E."/>
            <person name="Fulton L."/>
            <person name="Fulton R."/>
            <person name="Garcia A.C."/>
            <person name="Gardiner A."/>
            <person name="Garfield D.A."/>
            <person name="Garvin B.E."/>
            <person name="Gibson G."/>
            <person name="Gilbert D."/>
            <person name="Gnerre S."/>
            <person name="Godfrey J."/>
            <person name="Good R."/>
            <person name="Gotea V."/>
            <person name="Gravely B."/>
            <person name="Greenberg A.J."/>
            <person name="Griffiths-Jones S."/>
            <person name="Gross S."/>
            <person name="Guigo R."/>
            <person name="Gustafson E.A."/>
            <person name="Haerty W."/>
            <person name="Hahn M.W."/>
            <person name="Halligan D.L."/>
            <person name="Halpern A.L."/>
            <person name="Halter G.M."/>
            <person name="Han M.V."/>
            <person name="Heger A."/>
            <person name="Hillier L."/>
            <person name="Hinrichs A.S."/>
            <person name="Holmes I."/>
            <person name="Hoskins R.A."/>
            <person name="Hubisz M.J."/>
            <person name="Hultmark D."/>
            <person name="Huntley M.A."/>
            <person name="Jaffe D.B."/>
            <person name="Jagadeeshan S."/>
            <person name="Jeck W.R."/>
            <person name="Johnson J."/>
            <person name="Jones C.D."/>
            <person name="Jordan W.C."/>
            <person name="Karpen G.H."/>
            <person name="Kataoka E."/>
            <person name="Keightley P.D."/>
            <person name="Kheradpour P."/>
            <person name="Kirkness E.F."/>
            <person name="Koerich L.B."/>
            <person name="Kristiansen K."/>
            <person name="Kudrna D."/>
            <person name="Kulathinal R.J."/>
            <person name="Kumar S."/>
            <person name="Kwok R."/>
            <person name="Lander E."/>
            <person name="Langley C.H."/>
            <person name="Lapoint R."/>
            <person name="Lazzaro B.P."/>
            <person name="Lee S.J."/>
            <person name="Levesque L."/>
            <person name="Li R."/>
            <person name="Lin C.F."/>
            <person name="Lin M.F."/>
            <person name="Lindblad-Toh K."/>
            <person name="Llopart A."/>
            <person name="Long M."/>
            <person name="Low L."/>
            <person name="Lozovsky E."/>
            <person name="Lu J."/>
            <person name="Luo M."/>
            <person name="Machado C.A."/>
            <person name="Makalowski W."/>
            <person name="Marzo M."/>
            <person name="Matsuda M."/>
            <person name="Matzkin L."/>
            <person name="McAllister B."/>
            <person name="McBride C.S."/>
            <person name="McKernan B."/>
            <person name="McKernan K."/>
            <person name="Mendez-Lago M."/>
            <person name="Minx P."/>
            <person name="Mollenhauer M.U."/>
            <person name="Montooth K."/>
            <person name="Mount S.M."/>
            <person name="Mu X."/>
            <person name="Myers E."/>
            <person name="Negre B."/>
            <person name="Newfeld S."/>
            <person name="Nielsen R."/>
            <person name="Noor M.A."/>
            <person name="O'Grady P."/>
            <person name="Pachter L."/>
            <person name="Papaceit M."/>
            <person name="Parisi M.J."/>
            <person name="Parisi M."/>
            <person name="Parts L."/>
            <person name="Pedersen J.S."/>
            <person name="Pesole G."/>
            <person name="Phillippy A.M."/>
            <person name="Ponting C.P."/>
            <person name="Pop M."/>
            <person name="Porcelli D."/>
            <person name="Powell J.R."/>
            <person name="Prohaska S."/>
            <person name="Pruitt K."/>
            <person name="Puig M."/>
            <person name="Quesneville H."/>
            <person name="Ram K.R."/>
            <person name="Rand D."/>
            <person name="Rasmussen M.D."/>
            <person name="Reed L.K."/>
            <person name="Reenan R."/>
            <person name="Reily A."/>
            <person name="Remington K.A."/>
            <person name="Rieger T.T."/>
            <person name="Ritchie M.G."/>
            <person name="Robin C."/>
            <person name="Rogers Y.H."/>
            <person name="Rohde C."/>
            <person name="Rozas J."/>
            <person name="Rubenfield M.J."/>
            <person name="Ruiz A."/>
            <person name="Russo S."/>
            <person name="Salzberg S.L."/>
            <person name="Sanchez-Gracia A."/>
            <person name="Saranga D.J."/>
            <person name="Sato H."/>
            <person name="Schaeffer S.W."/>
            <person name="Schatz M.C."/>
            <person name="Schlenke T."/>
            <person name="Schwartz R."/>
            <person name="Segarra C."/>
            <person name="Singh R.S."/>
            <person name="Sirot L."/>
            <person name="Sirota M."/>
            <person name="Sisneros N.B."/>
            <person name="Smith C.D."/>
            <person name="Smith T.F."/>
            <person name="Spieth J."/>
            <person name="Stage D.E."/>
            <person name="Stark A."/>
            <person name="Stephan W."/>
            <person name="Strausberg R.L."/>
            <person name="Strempel S."/>
            <person name="Sturgill D."/>
            <person name="Sutton G."/>
            <person name="Sutton G.G."/>
            <person name="Tao W."/>
            <person name="Teichmann S."/>
            <person name="Tobari Y.N."/>
            <person name="Tomimura Y."/>
            <person name="Tsolas J.M."/>
            <person name="Valente V.L."/>
            <person name="Venter E."/>
            <person name="Venter J.C."/>
            <person name="Vicario S."/>
            <person name="Vieira F.G."/>
            <person name="Vilella A.J."/>
            <person name="Villasante A."/>
            <person name="Walenz B."/>
            <person name="Wang J."/>
            <person name="Wasserman M."/>
            <person name="Watts T."/>
            <person name="Wilson D."/>
            <person name="Wilson R.K."/>
            <person name="Wing R.A."/>
            <person name="Wolfner M.F."/>
            <person name="Wong A."/>
            <person name="Wong G.K."/>
            <person name="Wu C.I."/>
            <person name="Wu G."/>
            <person name="Yamamoto D."/>
            <person name="Yang H.P."/>
            <person name="Yang S.P."/>
            <person name="Yorke J.A."/>
            <person name="Yoshida K."/>
            <person name="Zdobnov E."/>
            <person name="Zhang P."/>
            <person name="Zhang Y."/>
            <person name="Zimin A.V."/>
            <person name="Baldwin J."/>
            <person name="Abdouelleil A."/>
            <person name="Abdulkadir J."/>
            <person name="Abebe A."/>
            <person name="Abera B."/>
            <person name="Abreu J."/>
            <person name="Acer S.C."/>
            <person name="Aftuck L."/>
            <person name="Alexander A."/>
            <person name="An P."/>
            <person name="Anderson E."/>
            <person name="Anderson S."/>
            <person name="Arachi H."/>
            <person name="Azer M."/>
            <person name="Bachantsang P."/>
            <person name="Barry A."/>
            <person name="Bayul T."/>
            <person name="Berlin A."/>
            <person name="Bessette D."/>
            <person name="Bloom T."/>
            <person name="Blye J."/>
            <person name="Boguslavskiy L."/>
            <person name="Bonnet C."/>
            <person name="Boukhgalter B."/>
            <person name="Bourzgui I."/>
            <person name="Brown A."/>
            <person name="Cahill P."/>
            <person name="Channer S."/>
            <person name="Cheshatsang Y."/>
            <person name="Chuda L."/>
            <person name="Citroen M."/>
            <person name="Collymore A."/>
            <person name="Cooke P."/>
            <person name="Costello M."/>
            <person name="D'Aco K."/>
            <person name="Daza R."/>
            <person name="De Haan G."/>
            <person name="DeGray S."/>
            <person name="DeMaso C."/>
            <person name="Dhargay N."/>
            <person name="Dooley K."/>
            <person name="Dooley E."/>
            <person name="Doricent M."/>
            <person name="Dorje P."/>
            <person name="Dorjee K."/>
            <person name="Dupes A."/>
            <person name="Elong R."/>
            <person name="Falk J."/>
            <person name="Farina A."/>
            <person name="Faro S."/>
            <person name="Ferguson D."/>
            <person name="Fisher S."/>
            <person name="Foley C.D."/>
            <person name="Franke A."/>
            <person name="Friedrich D."/>
            <person name="Gadbois L."/>
            <person name="Gearin G."/>
            <person name="Gearin C.R."/>
            <person name="Giannoukos G."/>
            <person name="Goode T."/>
            <person name="Graham J."/>
            <person name="Grandbois E."/>
            <person name="Grewal S."/>
            <person name="Gyaltsen K."/>
            <person name="Hafez N."/>
            <person name="Hagos B."/>
            <person name="Hall J."/>
            <person name="Henson C."/>
            <person name="Hollinger A."/>
            <person name="Honan T."/>
            <person name="Huard M.D."/>
            <person name="Hughes L."/>
            <person name="Hurhula B."/>
            <person name="Husby M.E."/>
            <person name="Kamat A."/>
            <person name="Kanga B."/>
            <person name="Kashin S."/>
            <person name="Khazanovich D."/>
            <person name="Kisner P."/>
            <person name="Lance K."/>
            <person name="Lara M."/>
            <person name="Lee W."/>
            <person name="Lennon N."/>
            <person name="Letendre F."/>
            <person name="LeVine R."/>
            <person name="Lipovsky A."/>
            <person name="Liu X."/>
            <person name="Liu J."/>
            <person name="Liu S."/>
            <person name="Lokyitsang T."/>
            <person name="Lokyitsang Y."/>
            <person name="Lubonja R."/>
            <person name="Lui A."/>
            <person name="MacDonald P."/>
            <person name="Magnisalis V."/>
            <person name="Maru K."/>
            <person name="Matthews C."/>
            <person name="McCusker W."/>
            <person name="McDonough S."/>
            <person name="Mehta T."/>
            <person name="Meldrim J."/>
            <person name="Meneus L."/>
            <person name="Mihai O."/>
            <person name="Mihalev A."/>
            <person name="Mihova T."/>
            <person name="Mittelman R."/>
            <person name="Mlenga V."/>
            <person name="Montmayeur A."/>
            <person name="Mulrain L."/>
            <person name="Navidi A."/>
            <person name="Naylor J."/>
            <person name="Negash T."/>
            <person name="Nguyen T."/>
            <person name="Nguyen N."/>
            <person name="Nicol R."/>
            <person name="Norbu C."/>
            <person name="Norbu N."/>
            <person name="Novod N."/>
            <person name="O'Neill B."/>
            <person name="Osman S."/>
            <person name="Markiewicz E."/>
            <person name="Oyono O.L."/>
            <person name="Patti C."/>
            <person name="Phunkhang P."/>
            <person name="Pierre F."/>
            <person name="Priest M."/>
            <person name="Raghuraman S."/>
            <person name="Rege F."/>
            <person name="Reyes R."/>
            <person name="Rise C."/>
            <person name="Rogov P."/>
            <person name="Ross K."/>
            <person name="Ryan E."/>
            <person name="Settipalli S."/>
            <person name="Shea T."/>
            <person name="Sherpa N."/>
            <person name="Shi L."/>
            <person name="Shih D."/>
            <person name="Sparrow T."/>
            <person name="Spaulding J."/>
            <person name="Stalker J."/>
            <person name="Stange-Thomann N."/>
            <person name="Stavropoulos S."/>
            <person name="Stone C."/>
            <person name="Strader C."/>
            <person name="Tesfaye S."/>
            <person name="Thomson T."/>
            <person name="Thoulutsang Y."/>
            <person name="Thoulutsang D."/>
            <person name="Topham K."/>
            <person name="Topping I."/>
            <person name="Tsamla T."/>
            <person name="Vassiliev H."/>
            <person name="Vo A."/>
            <person name="Wangchuk T."/>
            <person name="Wangdi T."/>
            <person name="Weiand M."/>
            <person name="Wilkinson J."/>
            <person name="Wilson A."/>
            <person name="Yadav S."/>
            <person name="Young G."/>
            <person name="Yu Q."/>
            <person name="Zembek L."/>
            <person name="Zhong D."/>
            <person name="Zimmer A."/>
            <person name="Zwirko Z."/>
            <person name="Jaffe D.B."/>
            <person name="Alvarez P."/>
            <person name="Brockman W."/>
            <person name="Butler J."/>
            <person name="Chin C."/>
            <person name="Gnerre S."/>
            <person name="Grabherr M."/>
            <person name="Kleber M."/>
            <person name="Mauceli E."/>
            <person name="MacCallum I."/>
        </authorList>
    </citation>
    <scope>NUCLEOTIDE SEQUENCE [LARGE SCALE GENOMIC DNA]</scope>
    <source>
        <strain evidence="7">Tucson 14030-0811.24</strain>
    </source>
</reference>
<dbReference type="PANTHER" id="PTHR18962:SF0">
    <property type="entry name" value="COILED-COIL DOMAIN-CONTAINING PROTEIN 39"/>
    <property type="match status" value="1"/>
</dbReference>
<keyword evidence="7" id="KW-1185">Reference proteome</keyword>
<evidence type="ECO:0000313" key="7">
    <source>
        <dbReference type="Proteomes" id="UP000007798"/>
    </source>
</evidence>
<dbReference type="SMR" id="B4NJR2"/>
<dbReference type="GO" id="GO:0005576">
    <property type="term" value="C:extracellular region"/>
    <property type="evidence" value="ECO:0007669"/>
    <property type="project" value="GOC"/>
</dbReference>